<dbReference type="CDD" id="cd22249">
    <property type="entry name" value="UDM1_RNF168_RNF169-like"/>
    <property type="match status" value="1"/>
</dbReference>
<dbReference type="AlphaFoldDB" id="A0A8H3J1D0"/>
<feature type="compositionally biased region" description="Basic and acidic residues" evidence="1">
    <location>
        <begin position="826"/>
        <end position="837"/>
    </location>
</feature>
<feature type="compositionally biased region" description="Polar residues" evidence="1">
    <location>
        <begin position="37"/>
        <end position="58"/>
    </location>
</feature>
<feature type="region of interest" description="Disordered" evidence="1">
    <location>
        <begin position="1"/>
        <end position="685"/>
    </location>
</feature>
<dbReference type="EMBL" id="CAJPDS010000121">
    <property type="protein sequence ID" value="CAF9938892.1"/>
    <property type="molecule type" value="Genomic_DNA"/>
</dbReference>
<feature type="compositionally biased region" description="Polar residues" evidence="1">
    <location>
        <begin position="580"/>
        <end position="594"/>
    </location>
</feature>
<feature type="compositionally biased region" description="Basic and acidic residues" evidence="1">
    <location>
        <begin position="1002"/>
        <end position="1046"/>
    </location>
</feature>
<gene>
    <name evidence="2" type="ORF">HETSPECPRED_001412</name>
</gene>
<feature type="compositionally biased region" description="Low complexity" evidence="1">
    <location>
        <begin position="730"/>
        <end position="744"/>
    </location>
</feature>
<reference evidence="2" key="1">
    <citation type="submission" date="2021-03" db="EMBL/GenBank/DDBJ databases">
        <authorList>
            <person name="Tagirdzhanova G."/>
        </authorList>
    </citation>
    <scope>NUCLEOTIDE SEQUENCE</scope>
</reference>
<sequence length="1096" mass="109065">MEKLKNLINPGSKKDDEVMYGSGKSGDPVHDHPVSANPITSNKTGDDTGPTSAFSGYGNTPVPGANRADVDKPFGEGNQTSTLGATGVSGHSTGPSSTSRMPGTFDDDTATTASVKSGVIGESQGGAGLTGPGVTGSSLNKPLPREPETAGTGHLGHSGVGPHDSKLANKADPRVDSDLDGSKGLGSSTSGTGPGLTGTSLPDRTVGSSGYGDKSTASSSHPGRDAALGAGAGALGAGAASHHRREDQEIGGDSGRSFPLGGSSATGTSTTGPGFGSTSRGIGSGTSTTEPGLGSTSGGIGSGTTPTAGSSHQGNLSRDIPLTGAYNEESWKHDHSARGHEFGGDPCGGPEAAAPGAPHFTKGPHALDTANRLDPHVSGGPTESLNSGTSTTGTGIGSSTGTGNSSTTSGTGLGSSSTGDRHLGRDAALAGGAGALGAGASESSRGGSSSTTAGPHSSNLLNKADPRVDSDLSGQRGTSNIGQGSDFTGSTSTTAGPHSSNLANKADPSVDSDLSRQRDSSTIGQGSGLTGSTSTSAGPHSSNLVNKADPRVDSDLSGQRGSKTVGAASGVVGSPADGTSLPSDIPSSSQTTGSGHHLGRDAGLGGAGVAGVAAHEAGKHHGTSGTTPSTGTSDPYATSEVDPRINFSPRSAASGLGGTTDPASTSKSGITDPASTGKDHHYARDAGLAGAGGLAAYEGEKHLGGNKHESSLPTQSSSNASPATGALYDSGSGPTTGTSQTGTGHHLGRDAGLAGAGGATAYEAEKHLLGKNDRSTENYPTESSSSHHYGRDAAIGAGGAGLAGTAYEAEKRHAEPSTAASSGAYDTREPSQSHSARDTALAGGAGVGAGALAGEELSKKDLKHEEKELAKEQKAHQKEIAKEEKAEQKAHDKAIAKEEKAHHKEVVKAEKQHEKELAKEEKHDGEKKKHGGILGLFHRDKPDDELKKEELIRRGEYVEPDISRDGAAGSIQNPELTHSHHGAETAAGAGGVGAGAAGISEYEQHKRAGDLEGLSEADKLLQARQHDRNRLHKDPPPGYIEKKLEEQGSGSTGGRETLPDGRVIEPHTGLPMDLSKGDGSGGAGGTDSTPVPGYHQ</sequence>
<feature type="compositionally biased region" description="Low complexity" evidence="1">
    <location>
        <begin position="185"/>
        <end position="203"/>
    </location>
</feature>
<accession>A0A8H3J1D0</accession>
<name>A0A8H3J1D0_9LECA</name>
<dbReference type="OrthoDB" id="2590867at2759"/>
<feature type="compositionally biased region" description="Basic and acidic residues" evidence="1">
    <location>
        <begin position="163"/>
        <end position="181"/>
    </location>
</feature>
<feature type="compositionally biased region" description="Polar residues" evidence="1">
    <location>
        <begin position="777"/>
        <end position="787"/>
    </location>
</feature>
<feature type="region of interest" description="Disordered" evidence="1">
    <location>
        <begin position="699"/>
        <end position="1096"/>
    </location>
</feature>
<feature type="compositionally biased region" description="Low complexity" evidence="1">
    <location>
        <begin position="623"/>
        <end position="633"/>
    </location>
</feature>
<feature type="compositionally biased region" description="Low complexity" evidence="1">
    <location>
        <begin position="348"/>
        <end position="358"/>
    </location>
</feature>
<feature type="compositionally biased region" description="Basic and acidic residues" evidence="1">
    <location>
        <begin position="937"/>
        <end position="964"/>
    </location>
</feature>
<proteinExistence type="predicted"/>
<feature type="compositionally biased region" description="Low complexity" evidence="1">
    <location>
        <begin position="438"/>
        <end position="454"/>
    </location>
</feature>
<feature type="compositionally biased region" description="Low complexity" evidence="1">
    <location>
        <begin position="401"/>
        <end position="418"/>
    </location>
</feature>
<organism evidence="2 3">
    <name type="scientific">Heterodermia speciosa</name>
    <dbReference type="NCBI Taxonomy" id="116794"/>
    <lineage>
        <taxon>Eukaryota</taxon>
        <taxon>Fungi</taxon>
        <taxon>Dikarya</taxon>
        <taxon>Ascomycota</taxon>
        <taxon>Pezizomycotina</taxon>
        <taxon>Lecanoromycetes</taxon>
        <taxon>OSLEUM clade</taxon>
        <taxon>Lecanoromycetidae</taxon>
        <taxon>Caliciales</taxon>
        <taxon>Physciaceae</taxon>
        <taxon>Heterodermia</taxon>
    </lineage>
</organism>
<feature type="compositionally biased region" description="Basic and acidic residues" evidence="1">
    <location>
        <begin position="699"/>
        <end position="710"/>
    </location>
</feature>
<evidence type="ECO:0000313" key="3">
    <source>
        <dbReference type="Proteomes" id="UP000664521"/>
    </source>
</evidence>
<dbReference type="PANTHER" id="PTHR39606:SF1">
    <property type="entry name" value="CELL SURFACE PROTEIN"/>
    <property type="match status" value="1"/>
</dbReference>
<dbReference type="PANTHER" id="PTHR39606">
    <property type="entry name" value="SURFACE PROTEIN, PUTATIVE-RELATED"/>
    <property type="match status" value="1"/>
</dbReference>
<dbReference type="Proteomes" id="UP000664521">
    <property type="component" value="Unassembled WGS sequence"/>
</dbReference>
<feature type="compositionally biased region" description="Low complexity" evidence="1">
    <location>
        <begin position="261"/>
        <end position="294"/>
    </location>
</feature>
<evidence type="ECO:0000313" key="2">
    <source>
        <dbReference type="EMBL" id="CAF9938892.1"/>
    </source>
</evidence>
<feature type="compositionally biased region" description="Low complexity" evidence="1">
    <location>
        <begin position="520"/>
        <end position="536"/>
    </location>
</feature>
<protein>
    <submittedName>
        <fullName evidence="2">Uncharacterized protein</fullName>
    </submittedName>
</protein>
<feature type="compositionally biased region" description="Basic and acidic residues" evidence="1">
    <location>
        <begin position="329"/>
        <end position="343"/>
    </location>
</feature>
<keyword evidence="3" id="KW-1185">Reference proteome</keyword>
<feature type="compositionally biased region" description="Polar residues" evidence="1">
    <location>
        <begin position="77"/>
        <end position="101"/>
    </location>
</feature>
<feature type="compositionally biased region" description="Polar residues" evidence="1">
    <location>
        <begin position="472"/>
        <end position="503"/>
    </location>
</feature>
<feature type="compositionally biased region" description="Polar residues" evidence="1">
    <location>
        <begin position="711"/>
        <end position="722"/>
    </location>
</feature>
<feature type="compositionally biased region" description="Basic and acidic residues" evidence="1">
    <location>
        <begin position="763"/>
        <end position="776"/>
    </location>
</feature>
<feature type="compositionally biased region" description="Basic and acidic residues" evidence="1">
    <location>
        <begin position="856"/>
        <end position="927"/>
    </location>
</feature>
<comment type="caution">
    <text evidence="2">The sequence shown here is derived from an EMBL/GenBank/DDBJ whole genome shotgun (WGS) entry which is preliminary data.</text>
</comment>
<evidence type="ECO:0000256" key="1">
    <source>
        <dbReference type="SAM" id="MobiDB-lite"/>
    </source>
</evidence>
<feature type="compositionally biased region" description="Gly residues" evidence="1">
    <location>
        <begin position="123"/>
        <end position="134"/>
    </location>
</feature>